<keyword evidence="4" id="KW-0479">Metal-binding</keyword>
<dbReference type="GO" id="GO:0005615">
    <property type="term" value="C:extracellular space"/>
    <property type="evidence" value="ECO:0007669"/>
    <property type="project" value="TreeGrafter"/>
</dbReference>
<dbReference type="Gene3D" id="3.40.630.10">
    <property type="entry name" value="Zn peptidases"/>
    <property type="match status" value="1"/>
</dbReference>
<proteinExistence type="inferred from homology"/>
<dbReference type="Proteomes" id="UP000295794">
    <property type="component" value="Unassembled WGS sequence"/>
</dbReference>
<comment type="cofactor">
    <cofactor evidence="1">
        <name>Zn(2+)</name>
        <dbReference type="ChEBI" id="CHEBI:29105"/>
    </cofactor>
</comment>
<dbReference type="OrthoDB" id="9779324at2"/>
<dbReference type="PANTHER" id="PTHR11705:SF143">
    <property type="entry name" value="SLL0236 PROTEIN"/>
    <property type="match status" value="1"/>
</dbReference>
<dbReference type="InterPro" id="IPR000834">
    <property type="entry name" value="Peptidase_M14"/>
</dbReference>
<evidence type="ECO:0000256" key="1">
    <source>
        <dbReference type="ARBA" id="ARBA00001947"/>
    </source>
</evidence>
<dbReference type="EMBL" id="SMBT01000001">
    <property type="protein sequence ID" value="TCU90571.1"/>
    <property type="molecule type" value="Genomic_DNA"/>
</dbReference>
<dbReference type="SUPFAM" id="SSF53187">
    <property type="entry name" value="Zn-dependent exopeptidases"/>
    <property type="match status" value="1"/>
</dbReference>
<organism evidence="9 11">
    <name type="scientific">Iodobacter fluviatilis</name>
    <dbReference type="NCBI Taxonomy" id="537"/>
    <lineage>
        <taxon>Bacteria</taxon>
        <taxon>Pseudomonadati</taxon>
        <taxon>Pseudomonadota</taxon>
        <taxon>Betaproteobacteria</taxon>
        <taxon>Neisseriales</taxon>
        <taxon>Chitinibacteraceae</taxon>
        <taxon>Iodobacter</taxon>
    </lineage>
</organism>
<feature type="domain" description="Peptidase M14" evidence="8">
    <location>
        <begin position="46"/>
        <end position="225"/>
    </location>
</feature>
<sequence length="336" mass="38562">MLQLPELVELEEIILQAGDALHLQQHGEVKSAEISFPLYSISMGCQKPEAPVLGFFGGVHGLERIGSQIVLAFLRSLLVRQRWDSSLQRKLDTMRLVFMPLINPVGIARGTRSNGHGIDLMRNAPVESSEKTSFLVGGHRISPLLPWYRGEFNSQMELENQALCHVVKSQLLSSPFSIALDCHSGFGLRDRIWFPYAHTRTPFPNLPEIYALKALFDQSYPHHPYVIEPQALQYCTHGDIWDYLYQQNTGSGHLFLPLTLELGSWLWVKKNPRQLMSLLGLFNPIVPHRQQRVLRSHLLLFEFLLRAVHDHHHWLPKTNHYLNCKEEAEALWYGIL</sequence>
<dbReference type="Proteomes" id="UP000255108">
    <property type="component" value="Unassembled WGS sequence"/>
</dbReference>
<evidence type="ECO:0000256" key="6">
    <source>
        <dbReference type="ARBA" id="ARBA00022833"/>
    </source>
</evidence>
<evidence type="ECO:0000313" key="9">
    <source>
        <dbReference type="EMBL" id="STQ89598.1"/>
    </source>
</evidence>
<keyword evidence="9" id="KW-0121">Carboxypeptidase</keyword>
<dbReference type="Pfam" id="PF00246">
    <property type="entry name" value="Peptidase_M14"/>
    <property type="match status" value="1"/>
</dbReference>
<evidence type="ECO:0000256" key="5">
    <source>
        <dbReference type="ARBA" id="ARBA00022801"/>
    </source>
</evidence>
<dbReference type="PANTHER" id="PTHR11705">
    <property type="entry name" value="PROTEASE FAMILY M14 CARBOXYPEPTIDASE A,B"/>
    <property type="match status" value="1"/>
</dbReference>
<evidence type="ECO:0000313" key="11">
    <source>
        <dbReference type="Proteomes" id="UP000255108"/>
    </source>
</evidence>
<dbReference type="GO" id="GO:0008270">
    <property type="term" value="F:zinc ion binding"/>
    <property type="evidence" value="ECO:0007669"/>
    <property type="project" value="InterPro"/>
</dbReference>
<dbReference type="GO" id="GO:0006508">
    <property type="term" value="P:proteolysis"/>
    <property type="evidence" value="ECO:0007669"/>
    <property type="project" value="UniProtKB-KW"/>
</dbReference>
<comment type="similarity">
    <text evidence="2">Belongs to the peptidase M14 family.</text>
</comment>
<evidence type="ECO:0000256" key="7">
    <source>
        <dbReference type="ARBA" id="ARBA00023049"/>
    </source>
</evidence>
<dbReference type="EMBL" id="UGHR01000001">
    <property type="protein sequence ID" value="STQ89598.1"/>
    <property type="molecule type" value="Genomic_DNA"/>
</dbReference>
<evidence type="ECO:0000313" key="10">
    <source>
        <dbReference type="EMBL" id="TCU90571.1"/>
    </source>
</evidence>
<evidence type="ECO:0000256" key="4">
    <source>
        <dbReference type="ARBA" id="ARBA00022723"/>
    </source>
</evidence>
<accession>A0A377Q4A4</accession>
<gene>
    <name evidence="10" type="ORF">EV682_101605</name>
    <name evidence="9" type="ORF">NCTC11159_00623</name>
</gene>
<dbReference type="RefSeq" id="WP_115226029.1">
    <property type="nucleotide sequence ID" value="NZ_CAWOLO010000001.1"/>
</dbReference>
<keyword evidence="7" id="KW-0482">Metalloprotease</keyword>
<evidence type="ECO:0000313" key="12">
    <source>
        <dbReference type="Proteomes" id="UP000295794"/>
    </source>
</evidence>
<evidence type="ECO:0000256" key="2">
    <source>
        <dbReference type="ARBA" id="ARBA00005988"/>
    </source>
</evidence>
<dbReference type="InterPro" id="IPR057246">
    <property type="entry name" value="CARBOXYPEPT_ZN_1"/>
</dbReference>
<evidence type="ECO:0000259" key="8">
    <source>
        <dbReference type="Pfam" id="PF00246"/>
    </source>
</evidence>
<evidence type="ECO:0000256" key="3">
    <source>
        <dbReference type="ARBA" id="ARBA00022670"/>
    </source>
</evidence>
<reference evidence="10 12" key="2">
    <citation type="submission" date="2019-03" db="EMBL/GenBank/DDBJ databases">
        <title>Genomic Encyclopedia of Type Strains, Phase IV (KMG-IV): sequencing the most valuable type-strain genomes for metagenomic binning, comparative biology and taxonomic classification.</title>
        <authorList>
            <person name="Goeker M."/>
        </authorList>
    </citation>
    <scope>NUCLEOTIDE SEQUENCE [LARGE SCALE GENOMIC DNA]</scope>
    <source>
        <strain evidence="10 12">DSM 3764</strain>
    </source>
</reference>
<keyword evidence="5" id="KW-0378">Hydrolase</keyword>
<dbReference type="AlphaFoldDB" id="A0A377Q4A4"/>
<dbReference type="GO" id="GO:0004181">
    <property type="term" value="F:metallocarboxypeptidase activity"/>
    <property type="evidence" value="ECO:0007669"/>
    <property type="project" value="InterPro"/>
</dbReference>
<keyword evidence="12" id="KW-1185">Reference proteome</keyword>
<keyword evidence="6" id="KW-0862">Zinc</keyword>
<name>A0A377Q4A4_9NEIS</name>
<dbReference type="PROSITE" id="PS00132">
    <property type="entry name" value="CARBOXYPEPT_ZN_1"/>
    <property type="match status" value="1"/>
</dbReference>
<keyword evidence="3" id="KW-0645">Protease</keyword>
<protein>
    <submittedName>
        <fullName evidence="9">Zinc carboxypeptidase</fullName>
    </submittedName>
</protein>
<reference evidence="9 11" key="1">
    <citation type="submission" date="2018-06" db="EMBL/GenBank/DDBJ databases">
        <authorList>
            <consortium name="Pathogen Informatics"/>
            <person name="Doyle S."/>
        </authorList>
    </citation>
    <scope>NUCLEOTIDE SEQUENCE [LARGE SCALE GENOMIC DNA]</scope>
    <source>
        <strain evidence="9 11">NCTC11159</strain>
    </source>
</reference>